<dbReference type="EMBL" id="MG844436">
    <property type="protein sequence ID" value="AVR61052.1"/>
    <property type="molecule type" value="Genomic_DNA"/>
</dbReference>
<keyword evidence="1" id="KW-0614">Plasmid</keyword>
<reference evidence="1" key="1">
    <citation type="submission" date="2018-01" db="EMBL/GenBank/DDBJ databases">
        <title>Characterization of CMY-136.</title>
        <authorList>
            <person name="Zavala A."/>
            <person name="Naas T."/>
        </authorList>
    </citation>
    <scope>NUCLEOTIDE SEQUENCE</scope>
    <source>
        <strain evidence="1">EC13</strain>
        <plasmid evidence="1">pCMY-136</plasmid>
    </source>
</reference>
<geneLocation type="plasmid" evidence="1">
    <name>pCMY-136</name>
</geneLocation>
<sequence length="69" mass="7827">MVVDAEILKEVTCQPCGQKKFLLVSKTWWSENPHSTDTGSNSRSELLRMATQHSVSMNYFPLNKSSPVR</sequence>
<dbReference type="AlphaFoldDB" id="A0A2R4A8Z9"/>
<organism evidence="1">
    <name type="scientific">Escherichia coli</name>
    <dbReference type="NCBI Taxonomy" id="562"/>
    <lineage>
        <taxon>Bacteria</taxon>
        <taxon>Pseudomonadati</taxon>
        <taxon>Pseudomonadota</taxon>
        <taxon>Gammaproteobacteria</taxon>
        <taxon>Enterobacterales</taxon>
        <taxon>Enterobacteriaceae</taxon>
        <taxon>Escherichia</taxon>
    </lineage>
</organism>
<name>A0A2R4A8Z9_ECOLX</name>
<protein>
    <submittedName>
        <fullName evidence="1">Uncharacterized protein</fullName>
    </submittedName>
</protein>
<evidence type="ECO:0000313" key="1">
    <source>
        <dbReference type="EMBL" id="AVR61052.1"/>
    </source>
</evidence>
<accession>A0A2R4A8Z9</accession>
<proteinExistence type="predicted"/>